<feature type="compositionally biased region" description="Basic and acidic residues" evidence="9">
    <location>
        <begin position="539"/>
        <end position="552"/>
    </location>
</feature>
<dbReference type="InterPro" id="IPR056503">
    <property type="entry name" value="Spectrin_Dys-1"/>
</dbReference>
<evidence type="ECO:0000313" key="13">
    <source>
        <dbReference type="WBParaSite" id="PgR005X_g129_t03"/>
    </source>
</evidence>
<feature type="domain" description="WW" evidence="10">
    <location>
        <begin position="3191"/>
        <end position="3225"/>
    </location>
</feature>
<feature type="coiled-coil region" evidence="8">
    <location>
        <begin position="1135"/>
        <end position="1230"/>
    </location>
</feature>
<organism evidence="12 13">
    <name type="scientific">Parascaris univalens</name>
    <name type="common">Nematode worm</name>
    <dbReference type="NCBI Taxonomy" id="6257"/>
    <lineage>
        <taxon>Eukaryota</taxon>
        <taxon>Metazoa</taxon>
        <taxon>Ecdysozoa</taxon>
        <taxon>Nematoda</taxon>
        <taxon>Chromadorea</taxon>
        <taxon>Rhabditida</taxon>
        <taxon>Spirurina</taxon>
        <taxon>Ascaridomorpha</taxon>
        <taxon>Ascaridoidea</taxon>
        <taxon>Ascarididae</taxon>
        <taxon>Parascaris</taxon>
    </lineage>
</organism>
<feature type="coiled-coil region" evidence="8">
    <location>
        <begin position="1574"/>
        <end position="1637"/>
    </location>
</feature>
<dbReference type="Pfam" id="PF09069">
    <property type="entry name" value="EF-hand_3"/>
    <property type="match status" value="1"/>
</dbReference>
<feature type="compositionally biased region" description="Basic and acidic residues" evidence="9">
    <location>
        <begin position="11"/>
        <end position="24"/>
    </location>
</feature>
<reference evidence="13" key="1">
    <citation type="submission" date="2022-11" db="UniProtKB">
        <authorList>
            <consortium name="WormBaseParasite"/>
        </authorList>
    </citation>
    <scope>IDENTIFICATION</scope>
</reference>
<keyword evidence="7" id="KW-0206">Cytoskeleton</keyword>
<dbReference type="GO" id="GO:0045202">
    <property type="term" value="C:synapse"/>
    <property type="evidence" value="ECO:0007669"/>
    <property type="project" value="GOC"/>
</dbReference>
<evidence type="ECO:0000313" key="12">
    <source>
        <dbReference type="Proteomes" id="UP000887569"/>
    </source>
</evidence>
<feature type="coiled-coil region" evidence="8">
    <location>
        <begin position="1788"/>
        <end position="1831"/>
    </location>
</feature>
<feature type="coiled-coil region" evidence="8">
    <location>
        <begin position="2178"/>
        <end position="2212"/>
    </location>
</feature>
<dbReference type="PROSITE" id="PS50021">
    <property type="entry name" value="CH"/>
    <property type="match status" value="1"/>
</dbReference>
<dbReference type="InterPro" id="IPR015153">
    <property type="entry name" value="EF-hand_dom_typ1"/>
</dbReference>
<protein>
    <submittedName>
        <fullName evidence="13">Dystrophin</fullName>
    </submittedName>
</protein>
<feature type="coiled-coil region" evidence="8">
    <location>
        <begin position="1720"/>
        <end position="1757"/>
    </location>
</feature>
<dbReference type="SMART" id="SM00456">
    <property type="entry name" value="WW"/>
    <property type="match status" value="1"/>
</dbReference>
<dbReference type="SMART" id="SM00150">
    <property type="entry name" value="SPEC"/>
    <property type="match status" value="11"/>
</dbReference>
<proteinExistence type="predicted"/>
<dbReference type="WBParaSite" id="PgR005X_g129_t03">
    <property type="protein sequence ID" value="PgR005X_g129_t03"/>
    <property type="gene ID" value="PgR005X_g129"/>
</dbReference>
<dbReference type="Proteomes" id="UP000887569">
    <property type="component" value="Unplaced"/>
</dbReference>
<dbReference type="Gene3D" id="2.20.70.10">
    <property type="match status" value="1"/>
</dbReference>
<comment type="subcellular location">
    <subcellularLocation>
        <location evidence="1">Cell membrane</location>
        <location evidence="1">Sarcolemma</location>
        <topology evidence="1">Peripheral membrane protein</topology>
        <orientation evidence="1">Cytoplasmic side</orientation>
    </subcellularLocation>
    <subcellularLocation>
        <location evidence="2">Cytoplasm</location>
    </subcellularLocation>
</comment>
<dbReference type="InterPro" id="IPR015154">
    <property type="entry name" value="EF-hand_dom_typ2"/>
</dbReference>
<keyword evidence="12" id="KW-1185">Reference proteome</keyword>
<dbReference type="SMART" id="SM00033">
    <property type="entry name" value="CH"/>
    <property type="match status" value="2"/>
</dbReference>
<feature type="region of interest" description="Disordered" evidence="9">
    <location>
        <begin position="455"/>
        <end position="475"/>
    </location>
</feature>
<dbReference type="Pfam" id="PF09068">
    <property type="entry name" value="EF-hand_2"/>
    <property type="match status" value="1"/>
</dbReference>
<dbReference type="GO" id="GO:0005737">
    <property type="term" value="C:cytoplasm"/>
    <property type="evidence" value="ECO:0007669"/>
    <property type="project" value="UniProtKB-ARBA"/>
</dbReference>
<evidence type="ECO:0000256" key="4">
    <source>
        <dbReference type="ARBA" id="ARBA00022737"/>
    </source>
</evidence>
<dbReference type="InterPro" id="IPR050774">
    <property type="entry name" value="KCMF1/Dystrophin"/>
</dbReference>
<evidence type="ECO:0000256" key="1">
    <source>
        <dbReference type="ARBA" id="ARBA00004278"/>
    </source>
</evidence>
<dbReference type="Pfam" id="PF00435">
    <property type="entry name" value="Spectrin"/>
    <property type="match status" value="3"/>
</dbReference>
<evidence type="ECO:0000256" key="6">
    <source>
        <dbReference type="ARBA" id="ARBA00023203"/>
    </source>
</evidence>
<dbReference type="PROSITE" id="PS01159">
    <property type="entry name" value="WW_DOMAIN_1"/>
    <property type="match status" value="1"/>
</dbReference>
<evidence type="ECO:0000259" key="10">
    <source>
        <dbReference type="PROSITE" id="PS50020"/>
    </source>
</evidence>
<dbReference type="CDD" id="cd00201">
    <property type="entry name" value="WW"/>
    <property type="match status" value="1"/>
</dbReference>
<dbReference type="GO" id="GO:0005856">
    <property type="term" value="C:cytoskeleton"/>
    <property type="evidence" value="ECO:0007669"/>
    <property type="project" value="UniProtKB-SubCell"/>
</dbReference>
<evidence type="ECO:0000256" key="7">
    <source>
        <dbReference type="ARBA" id="ARBA00023212"/>
    </source>
</evidence>
<dbReference type="Gene3D" id="6.10.140.70">
    <property type="match status" value="1"/>
</dbReference>
<accession>A0A915AEK1</accession>
<dbReference type="InterPro" id="IPR018159">
    <property type="entry name" value="Spectrin/alpha-actinin"/>
</dbReference>
<evidence type="ECO:0000256" key="8">
    <source>
        <dbReference type="SAM" id="Coils"/>
    </source>
</evidence>
<evidence type="ECO:0000259" key="11">
    <source>
        <dbReference type="PROSITE" id="PS50021"/>
    </source>
</evidence>
<feature type="region of interest" description="Disordered" evidence="9">
    <location>
        <begin position="531"/>
        <end position="593"/>
    </location>
</feature>
<dbReference type="Pfam" id="PF23729">
    <property type="entry name" value="Spectrin_Dys-1"/>
    <property type="match status" value="1"/>
</dbReference>
<dbReference type="SUPFAM" id="SSF51045">
    <property type="entry name" value="WW domain"/>
    <property type="match status" value="1"/>
</dbReference>
<keyword evidence="8" id="KW-0175">Coiled coil</keyword>
<evidence type="ECO:0000256" key="2">
    <source>
        <dbReference type="ARBA" id="ARBA00004496"/>
    </source>
</evidence>
<dbReference type="Gene3D" id="1.10.238.10">
    <property type="entry name" value="EF-hand"/>
    <property type="match status" value="2"/>
</dbReference>
<dbReference type="PROSITE" id="PS50020">
    <property type="entry name" value="WW_DOMAIN_2"/>
    <property type="match status" value="1"/>
</dbReference>
<dbReference type="Gene3D" id="1.10.418.10">
    <property type="entry name" value="Calponin-like domain"/>
    <property type="match status" value="2"/>
</dbReference>
<dbReference type="Pfam" id="PF00307">
    <property type="entry name" value="CH"/>
    <property type="match status" value="1"/>
</dbReference>
<keyword evidence="3" id="KW-0963">Cytoplasm</keyword>
<name>A0A915AEK1_PARUN</name>
<evidence type="ECO:0000256" key="9">
    <source>
        <dbReference type="SAM" id="MobiDB-lite"/>
    </source>
</evidence>
<dbReference type="InterPro" id="IPR001202">
    <property type="entry name" value="WW_dom"/>
</dbReference>
<dbReference type="InterPro" id="IPR011992">
    <property type="entry name" value="EF-hand-dom_pair"/>
</dbReference>
<feature type="domain" description="Calponin-homology (CH)" evidence="11">
    <location>
        <begin position="132"/>
        <end position="237"/>
    </location>
</feature>
<feature type="region of interest" description="Disordered" evidence="9">
    <location>
        <begin position="2086"/>
        <end position="2122"/>
    </location>
</feature>
<dbReference type="PANTHER" id="PTHR12268">
    <property type="entry name" value="E3 UBIQUITIN-PROTEIN LIGASE KCMF1"/>
    <property type="match status" value="1"/>
</dbReference>
<keyword evidence="4" id="KW-0677">Repeat</keyword>
<dbReference type="SUPFAM" id="SSF47576">
    <property type="entry name" value="Calponin-homology domain, CH-domain"/>
    <property type="match status" value="1"/>
</dbReference>
<dbReference type="InterPro" id="IPR001589">
    <property type="entry name" value="Actinin_actin-bd_CS"/>
</dbReference>
<dbReference type="PANTHER" id="PTHR12268:SF14">
    <property type="entry name" value="DYSTROPHIN-1"/>
    <property type="match status" value="1"/>
</dbReference>
<sequence>MLFSGGTAAKSKKDDRKEKKPDKDDRFDIQESVFVRWANSIANEPVREINDVIDSKFFFNFVHLITGEMLESTGSRVQDITNALHVVDVDDRFAQVNITELLDGNSRAICGVIWQLIQIFWKRYAPEGVRDQKLAEAIKDWCLERTQNFEEVQINDFTSSWRDGYAINAILLSYNPELFDMDNVRQMRGDERIEHAMGIAERHLNVPRLLKPKDFHSEHLDLKSVVTYLMMIYLSISTQTPPTPKRRSSTRSSTTVILRADSQELPSTVVQQPPVQILPAEVRTASEQQPLEQYIAEPQGAVPEQHSLQQQIMVPEQCPVEPTVALTQGQYLAGQQLVTQSPCMSGEQIAMQTQYLAEQKAAAQLMELQTGALEQMLAEQQATAQRQYLEEQQPLDPVQYDSEKQTAVQRIMPQEQCLAAYQAAIQQTAAVAQQVAEQEVALQKQYATEPKAIGPEQLLTEQGNGTSNEQSSVGSRDKVLNQGLGEQQSVNVGQCPMEQQTISSTQEMTVPKPAFTNHPLTERQLVIPEESASVHHHPEHPDTDQRTFEQRSSEQSQIHSHPHQQHSESSEIRSRKSSSSSQKSRKSRRSAEDTITEYELCLEQVLAWLLEAEEQANSMDPVEEENVEVVKTQFREHEQFMQSLTESQDSVGRVLHRGQVLCQKLEEEQSATILSQLLMVNARWERVRDLAMSRQNLLQQRLNTLQLNQLEAIRKWLEKIEEEIEQTPTLSLDADEVERLIRIHSDMQEKIEEEQKAVRALSTFVAVVDESDTQLSYEDLEKLLHSVGQRWMAICEWAELRARQLDGLSALIRQYNSAYEQLSEWLDHREEALEGLRSVERLESEAEVAGQVERVQQVEAALEAGHADFVALSQLAVDLVAKLDASNGAAANQIRRQIDTTTQRWDNIVSRIDQHSQMLVKSGKAEAQHLQHEISDADETDRVERRSADIDTSQGNVARLSTVQFTSFEPVGEALASSTSTVSCSTVISPVDIFIANVKRVSDDLEPLIEWTHNFTVSKNPDDIRQVIQICQGKLREIKEKEGEVNELHAELERIHNLDVGCAQLRLANDTFEQFTRKWSRIVTKISDALNTLSSHAETASDENFDAETKRIATELDEFFDSALSIVSNCAQIAAKERETRLDKLREQLAEQEKNIAFLNANLLDCERVDALKKRADEVNSAIDALSEVGSFEERFERFLRDPIAAAGDSNVLSMQLAQCEDMLDELKNKEIVSSKHDQLQKLGIAKRNNIREMLEKTRQCDEKIIGSESALRQFRQRLDSLKSEQLEFPELIGHFRKLRDDLQKDRLLQKESAEMAEEIASLAACSNAANRDAILDDLKKRTWTCATAWKSIEENIDESINLLEKENKRFQKGLLRDYRCAIENLAQAIDGSLEAADAEEFSEHLDNLERLSEKLEAAASAVSVDAHGEDSLSREAAEIKTLRDRTVTRAKERIDELECAVRGCEQFESSLAECQAWCNHVQLILSCRVANDVSALDVPHEYKSAFTTGTLISQLQAEFDDFERCIRSLRDFVAKNASDWGSSERLQLQLDHVASQFEELTTRFVEFKQPIGLEEKAERIARETAEMENSVDELTGLEANACSSALDHARQIGRRIAQAKADLQDLIESEKKLVDERILGPSAEQEVTKKLQETAIKLNTIEGRSTDIVRRLEKCVALLEHLNSDLSHLDVVLDDVESKLSALVQSENIEITEGDRATLETLQNELIRNEASLASIEETAESLRRESVKVDDAEIERRWKRIRRVHGDLRAWIDALNSMSEDGRSMLTQFEALYTKLEKTITEMEAVESIEELSTALEQNRAEKSVLMERYRRLLKTNAEVEAKFSLRLSELEGRWNELEKWWQRARSSPPRAPSPPQLRRIPIEGHFDHQIDTLCCMFKIAKDYIDFERYPVSSVTEWATRIQDVSEWLSEYGDRLKLLLEEGRRLASSGRMELDVHDALESLDKVVDLANQVESGVKASSALLVPVQAKADALARDMRTMRDVLTHLAARDLSEPTIASATQRDLLDRQVQLEYLHRKSDDLHRCLPGLSPNQVNTSMDEICELVRTIEEQIAIAIRKGVDEEADRSLGASTPSQPKDSTKEPDTISVSSAGAPSLALEVQETEDERSRLEYLSKSSAPPTIKIENTDSMGSFYIEMDQIEEALSKDDPFPYSDLDAKKQQLEAMSRSLDRVEQAIDDSQMMMDLIESEAARERVAALRGSSSQRTKEVNEMLRSWASLEANLNASDELVKALDTMLSDVDGRNKSPDIDELESLSLSFEDSLQRALAQIQHTSLKAEPIITQMDDEHADVLRERLRDIGERWKRCEDAVRDKRRRLDERLADQSELTNQIELLEFWCDEAEAECATAINSLNDGAIAEISDRINERLSDFESKRESLHNIERLKDRLVNAQLADPSTKHRTRRIVSELGKRVSSIRSVLTERKVELDEAADSAKQFQMDISTLQQFCDRCEKAVQIVENAKIFVPSGTDLDYVRSRQDQMDSLTNSLQERWKKACLEEPPPDDRQKIVIEDVFRMWAKAKQRISDKADVQTLAQDSSLSEAVAVEEFPSDTKRALTPSGTDEKAEQSVSEYGTLSEAPMSDEPPLPHLSHNEHALLNSIVQLRHWLAETERDAGLTIDIIDVQAVRDSVSHMQAFIDQLKIRHLELIRILDESQTRTVREKTEFTLGEWNRVLSECQRRKSQLKKMADESRAWEQLRCSVQLWLNDAQQRLSEGGKVSELSEEALRAELKEVEGISGGIEEMKNKMAELNVRSNALLDEFRADEGHNLSHSISKMNTLWSKFNDNIRIRHAVLEAAIRARSDFHSALSQLEQWLDRVESSLSSLNGATLNKQTLKDSVKRKEWIDNEKSIRAEMDAHDDVVRSVEQMGVKLVRSVEDLNERERLGDRLNSVSERWRCMSALANNIRTRLMSAQEECERLVSQLAEYIYWCDSQNNALLDEQPVGGSLARVQQQNEFIKNLEHEIDRKQRAVDESIVLAHSYLMQHDLRPRMHTPSALAEQPQDDTNAELRRVGIQIKSDSDKLAKKWSELKKQVNAWSRIIDDAHAKMEQLAAAIAECQLSLSKMEASMESMQPVEDLRLEELSDAVDDSDRLKECLARTRMHVDDANDCSGQLLASDIDLAPELTVQLKSINERFAKLKVDVKIRVAALEHAIADFGPSSQHFLMNSVQPPWQRAVSSTNHLPYYINHETEMTQWDHPVMVEIMEKLANFNQVKFSAYRTAMKLRAIQKRLCLDLLSLQELDAKLQSLNSTWGEQRLAIKDAVMCLVPLFESAHEKFPHLIRSIPLAVDLFLNFLLNIYDPSRDGTLRMFSFKVALVVLCNANLEDKYKYLYALISTNEGVDQKRLALLLYDIIYIPKFLGESAAFGGSNVEPSVRSCFETVKFSRTISVDDFLAWLKKEPQSVVWLPVMHRLASAEFAKHQAWMFHVFY</sequence>
<dbReference type="GO" id="GO:0099536">
    <property type="term" value="P:synaptic signaling"/>
    <property type="evidence" value="ECO:0007669"/>
    <property type="project" value="TreeGrafter"/>
</dbReference>
<feature type="region of interest" description="Disordered" evidence="9">
    <location>
        <begin position="2572"/>
        <end position="2606"/>
    </location>
</feature>
<dbReference type="InterPro" id="IPR002017">
    <property type="entry name" value="Spectrin_repeat"/>
</dbReference>
<dbReference type="CDD" id="cd16242">
    <property type="entry name" value="EFh_DMD_like"/>
    <property type="match status" value="1"/>
</dbReference>
<feature type="region of interest" description="Disordered" evidence="9">
    <location>
        <begin position="1"/>
        <end position="24"/>
    </location>
</feature>
<dbReference type="Gene3D" id="1.20.58.60">
    <property type="match status" value="10"/>
</dbReference>
<dbReference type="InterPro" id="IPR001715">
    <property type="entry name" value="CH_dom"/>
</dbReference>
<feature type="coiled-coil region" evidence="8">
    <location>
        <begin position="1031"/>
        <end position="1058"/>
    </location>
</feature>
<feature type="compositionally biased region" description="Polar residues" evidence="9">
    <location>
        <begin position="459"/>
        <end position="474"/>
    </location>
</feature>
<dbReference type="CDD" id="cd00176">
    <property type="entry name" value="SPEC"/>
    <property type="match status" value="3"/>
</dbReference>
<evidence type="ECO:0000256" key="5">
    <source>
        <dbReference type="ARBA" id="ARBA00022837"/>
    </source>
</evidence>
<dbReference type="InterPro" id="IPR036872">
    <property type="entry name" value="CH_dom_sf"/>
</dbReference>
<feature type="coiled-coil region" evidence="8">
    <location>
        <begin position="2974"/>
        <end position="3001"/>
    </location>
</feature>
<keyword evidence="6" id="KW-0009">Actin-binding</keyword>
<dbReference type="PROSITE" id="PS00019">
    <property type="entry name" value="ACTININ_1"/>
    <property type="match status" value="1"/>
</dbReference>
<dbReference type="GO" id="GO:0003779">
    <property type="term" value="F:actin binding"/>
    <property type="evidence" value="ECO:0007669"/>
    <property type="project" value="UniProtKB-KW"/>
</dbReference>
<dbReference type="GO" id="GO:0016010">
    <property type="term" value="C:dystrophin-associated glycoprotein complex"/>
    <property type="evidence" value="ECO:0007669"/>
    <property type="project" value="UniProtKB-ARBA"/>
</dbReference>
<evidence type="ECO:0000256" key="3">
    <source>
        <dbReference type="ARBA" id="ARBA00022490"/>
    </source>
</evidence>
<keyword evidence="5" id="KW-0106">Calcium</keyword>
<feature type="compositionally biased region" description="Basic and acidic residues" evidence="9">
    <location>
        <begin position="565"/>
        <end position="574"/>
    </location>
</feature>
<feature type="coiled-coil region" evidence="8">
    <location>
        <begin position="1399"/>
        <end position="1426"/>
    </location>
</feature>
<dbReference type="InterPro" id="IPR036020">
    <property type="entry name" value="WW_dom_sf"/>
</dbReference>
<dbReference type="SUPFAM" id="SSF47473">
    <property type="entry name" value="EF-hand"/>
    <property type="match status" value="2"/>
</dbReference>
<dbReference type="SUPFAM" id="SSF46966">
    <property type="entry name" value="Spectrin repeat"/>
    <property type="match status" value="10"/>
</dbReference>